<dbReference type="RefSeq" id="WP_109340523.1">
    <property type="nucleotide sequence ID" value="NZ_CP029347.1"/>
</dbReference>
<reference evidence="3 4" key="1">
    <citation type="submission" date="2018-05" db="EMBL/GenBank/DDBJ databases">
        <title>Salinimonas sp. HMF8227 Genome sequencing and assembly.</title>
        <authorList>
            <person name="Kang H."/>
            <person name="Kang J."/>
            <person name="Cha I."/>
            <person name="Kim H."/>
            <person name="Joh K."/>
        </authorList>
    </citation>
    <scope>NUCLEOTIDE SEQUENCE [LARGE SCALE GENOMIC DNA]</scope>
    <source>
        <strain evidence="3 4">HMF8227</strain>
    </source>
</reference>
<feature type="domain" description="Cupin type-2" evidence="2">
    <location>
        <begin position="34"/>
        <end position="101"/>
    </location>
</feature>
<dbReference type="EMBL" id="CP029347">
    <property type="protein sequence ID" value="AWL13000.1"/>
    <property type="molecule type" value="Genomic_DNA"/>
</dbReference>
<dbReference type="PANTHER" id="PTHR35848">
    <property type="entry name" value="OXALATE-BINDING PROTEIN"/>
    <property type="match status" value="1"/>
</dbReference>
<dbReference type="PANTHER" id="PTHR35848:SF9">
    <property type="entry name" value="SLL1358 PROTEIN"/>
    <property type="match status" value="1"/>
</dbReference>
<dbReference type="InterPro" id="IPR011051">
    <property type="entry name" value="RmlC_Cupin_sf"/>
</dbReference>
<dbReference type="OrthoDB" id="9806121at2"/>
<protein>
    <recommendedName>
        <fullName evidence="2">Cupin type-2 domain-containing protein</fullName>
    </recommendedName>
</protein>
<evidence type="ECO:0000256" key="1">
    <source>
        <dbReference type="ARBA" id="ARBA00022723"/>
    </source>
</evidence>
<dbReference type="GO" id="GO:0046872">
    <property type="term" value="F:metal ion binding"/>
    <property type="evidence" value="ECO:0007669"/>
    <property type="project" value="UniProtKB-KW"/>
</dbReference>
<keyword evidence="1" id="KW-0479">Metal-binding</keyword>
<dbReference type="Proteomes" id="UP000245728">
    <property type="component" value="Chromosome"/>
</dbReference>
<organism evidence="3 4">
    <name type="scientific">Saliniradius amylolyticus</name>
    <dbReference type="NCBI Taxonomy" id="2183582"/>
    <lineage>
        <taxon>Bacteria</taxon>
        <taxon>Pseudomonadati</taxon>
        <taxon>Pseudomonadota</taxon>
        <taxon>Gammaproteobacteria</taxon>
        <taxon>Alteromonadales</taxon>
        <taxon>Alteromonadaceae</taxon>
        <taxon>Saliniradius</taxon>
    </lineage>
</organism>
<dbReference type="InterPro" id="IPR013096">
    <property type="entry name" value="Cupin_2"/>
</dbReference>
<dbReference type="SUPFAM" id="SSF51182">
    <property type="entry name" value="RmlC-like cupins"/>
    <property type="match status" value="1"/>
</dbReference>
<proteinExistence type="predicted"/>
<dbReference type="Gene3D" id="2.60.120.10">
    <property type="entry name" value="Jelly Rolls"/>
    <property type="match status" value="1"/>
</dbReference>
<dbReference type="Pfam" id="PF07883">
    <property type="entry name" value="Cupin_2"/>
    <property type="match status" value="1"/>
</dbReference>
<accession>A0A2S2E6Y1</accession>
<evidence type="ECO:0000313" key="3">
    <source>
        <dbReference type="EMBL" id="AWL13000.1"/>
    </source>
</evidence>
<dbReference type="InterPro" id="IPR014710">
    <property type="entry name" value="RmlC-like_jellyroll"/>
</dbReference>
<dbReference type="KEGG" id="salh:HMF8227_02548"/>
<evidence type="ECO:0000313" key="4">
    <source>
        <dbReference type="Proteomes" id="UP000245728"/>
    </source>
</evidence>
<dbReference type="AlphaFoldDB" id="A0A2S2E6Y1"/>
<keyword evidence="4" id="KW-1185">Reference proteome</keyword>
<gene>
    <name evidence="3" type="ORF">HMF8227_02548</name>
</gene>
<sequence>MKVINTKNATHYRWGTNSDGWHLLHSDELSIIEERVPPGEAEQRHYHKRSQQFFYILSGLAHIEIDAEIFCLHQGCGIHVSPGCTHKLENKSSQELRFLVVSQPHSHSDRVEV</sequence>
<evidence type="ECO:0000259" key="2">
    <source>
        <dbReference type="Pfam" id="PF07883"/>
    </source>
</evidence>
<name>A0A2S2E6Y1_9ALTE</name>
<dbReference type="InterPro" id="IPR051610">
    <property type="entry name" value="GPI/OXD"/>
</dbReference>